<proteinExistence type="predicted"/>
<protein>
    <submittedName>
        <fullName evidence="1">Uncharacterized protein</fullName>
    </submittedName>
</protein>
<keyword evidence="2" id="KW-1185">Reference proteome</keyword>
<evidence type="ECO:0000313" key="1">
    <source>
        <dbReference type="EMBL" id="MDM8563952.1"/>
    </source>
</evidence>
<gene>
    <name evidence="1" type="ORF">QUF54_11420</name>
</gene>
<name>A0ABT7VWJ9_9GAMM</name>
<dbReference type="EMBL" id="JAUCGM010000986">
    <property type="protein sequence ID" value="MDM8563952.1"/>
    <property type="molecule type" value="Genomic_DNA"/>
</dbReference>
<accession>A0ABT7VWJ9</accession>
<reference evidence="1" key="1">
    <citation type="submission" date="2023-06" db="EMBL/GenBank/DDBJ databases">
        <title>Uncultivated large filamentous bacteria from sulfidic sediments reveal new species and different genomic features in energy metabolism and defense.</title>
        <authorList>
            <person name="Fonseca A."/>
        </authorList>
    </citation>
    <scope>NUCLEOTIDE SEQUENCE</scope>
    <source>
        <strain evidence="1">HSG4</strain>
    </source>
</reference>
<dbReference type="Proteomes" id="UP001171945">
    <property type="component" value="Unassembled WGS sequence"/>
</dbReference>
<evidence type="ECO:0000313" key="2">
    <source>
        <dbReference type="Proteomes" id="UP001171945"/>
    </source>
</evidence>
<comment type="caution">
    <text evidence="1">The sequence shown here is derived from an EMBL/GenBank/DDBJ whole genome shotgun (WGS) entry which is preliminary data.</text>
</comment>
<organism evidence="1 2">
    <name type="scientific">Candidatus Marithioploca araucensis</name>
    <dbReference type="NCBI Taxonomy" id="70273"/>
    <lineage>
        <taxon>Bacteria</taxon>
        <taxon>Pseudomonadati</taxon>
        <taxon>Pseudomonadota</taxon>
        <taxon>Gammaproteobacteria</taxon>
        <taxon>Thiotrichales</taxon>
        <taxon>Thiotrichaceae</taxon>
        <taxon>Candidatus Marithioploca</taxon>
    </lineage>
</organism>
<sequence length="119" mass="13264">MKRRQFCLAILGGSLLGLTGLSKRLAANPISVVASLFTHHHSAIALGKHYLTLFPEEANYEWLITQTLRSLPANTEPQVLKKALKRQSQKDFYDGNTVMVDGWVLSRTEVRLCALLALT</sequence>